<accession>A0AAV0MDE8</accession>
<dbReference type="EMBL" id="CAMGYJ010000007">
    <property type="protein sequence ID" value="CAI0443503.1"/>
    <property type="molecule type" value="Genomic_DNA"/>
</dbReference>
<reference evidence="2" key="1">
    <citation type="submission" date="2022-08" db="EMBL/GenBank/DDBJ databases">
        <authorList>
            <person name="Gutierrez-Valencia J."/>
        </authorList>
    </citation>
    <scope>NUCLEOTIDE SEQUENCE</scope>
</reference>
<dbReference type="InterPro" id="IPR023214">
    <property type="entry name" value="HAD_sf"/>
</dbReference>
<gene>
    <name evidence="2" type="ORF">LITE_LOCUS27710</name>
</gene>
<name>A0AAV0MDE8_9ROSI</name>
<protein>
    <recommendedName>
        <fullName evidence="4">Acid phosphatase</fullName>
    </recommendedName>
</protein>
<keyword evidence="1" id="KW-1133">Transmembrane helix</keyword>
<evidence type="ECO:0000256" key="1">
    <source>
        <dbReference type="SAM" id="Phobius"/>
    </source>
</evidence>
<proteinExistence type="predicted"/>
<evidence type="ECO:0000313" key="3">
    <source>
        <dbReference type="Proteomes" id="UP001154282"/>
    </source>
</evidence>
<dbReference type="Pfam" id="PF03767">
    <property type="entry name" value="Acid_phosphat_B"/>
    <property type="match status" value="1"/>
</dbReference>
<dbReference type="InterPro" id="IPR005519">
    <property type="entry name" value="Acid_phosphat_B-like"/>
</dbReference>
<keyword evidence="1" id="KW-0472">Membrane</keyword>
<evidence type="ECO:0000313" key="2">
    <source>
        <dbReference type="EMBL" id="CAI0443503.1"/>
    </source>
</evidence>
<keyword evidence="1" id="KW-0812">Transmembrane</keyword>
<dbReference type="AlphaFoldDB" id="A0AAV0MDE8"/>
<dbReference type="PANTHER" id="PTHR31284:SF22">
    <property type="entry name" value="ACID PHOSPHATASE"/>
    <property type="match status" value="1"/>
</dbReference>
<evidence type="ECO:0008006" key="4">
    <source>
        <dbReference type="Google" id="ProtNLM"/>
    </source>
</evidence>
<comment type="caution">
    <text evidence="2">The sequence shown here is derived from an EMBL/GenBank/DDBJ whole genome shotgun (WGS) entry which is preliminary data.</text>
</comment>
<sequence>MSAYAHQMEREFSAGSLSSGEDSEMRSQYVMESGFYMTSFAATMFIALLVTAGVLMISLLILLTVMLQSCENRSKGVMEETTPQQMSYHQCKSFAELNNLKTPDLLPPMCWDHIADYHNQVAAGGEYERDLAASLWVVEGYFDGVKPSDDNGLDAAVLIDIDNSIIFNSKRNVFSLFSRQFQQQVLLLRVYKKLQASGWSLVLISRNQEKERNATVQQLVSAGYGGWSSLVLRSDDEMEHSAIEYFSRERVLVETRGIRVAAIISSQMDALTTGPPSSGTRVFKLPNPEYYYYDYYFQDFRISTNLPKETISHSV</sequence>
<dbReference type="Gene3D" id="3.40.50.1000">
    <property type="entry name" value="HAD superfamily/HAD-like"/>
    <property type="match status" value="1"/>
</dbReference>
<dbReference type="Proteomes" id="UP001154282">
    <property type="component" value="Unassembled WGS sequence"/>
</dbReference>
<dbReference type="PANTHER" id="PTHR31284">
    <property type="entry name" value="ACID PHOSPHATASE-LIKE PROTEIN"/>
    <property type="match status" value="1"/>
</dbReference>
<organism evidence="2 3">
    <name type="scientific">Linum tenue</name>
    <dbReference type="NCBI Taxonomy" id="586396"/>
    <lineage>
        <taxon>Eukaryota</taxon>
        <taxon>Viridiplantae</taxon>
        <taxon>Streptophyta</taxon>
        <taxon>Embryophyta</taxon>
        <taxon>Tracheophyta</taxon>
        <taxon>Spermatophyta</taxon>
        <taxon>Magnoliopsida</taxon>
        <taxon>eudicotyledons</taxon>
        <taxon>Gunneridae</taxon>
        <taxon>Pentapetalae</taxon>
        <taxon>rosids</taxon>
        <taxon>fabids</taxon>
        <taxon>Malpighiales</taxon>
        <taxon>Linaceae</taxon>
        <taxon>Linum</taxon>
    </lineage>
</organism>
<feature type="transmembrane region" description="Helical" evidence="1">
    <location>
        <begin position="35"/>
        <end position="65"/>
    </location>
</feature>
<keyword evidence="3" id="KW-1185">Reference proteome</keyword>